<keyword evidence="5 6" id="KW-0687">Ribonucleoprotein</keyword>
<comment type="subunit">
    <text evidence="6">Part of the 50S ribosomal subunit. Contacts protein L29, and trigger factor when it is bound to the ribosome.</text>
</comment>
<evidence type="ECO:0000313" key="8">
    <source>
        <dbReference type="EMBL" id="SEN60771.1"/>
    </source>
</evidence>
<protein>
    <recommendedName>
        <fullName evidence="6">Large ribosomal subunit protein uL23</fullName>
    </recommendedName>
</protein>
<keyword evidence="9" id="KW-1185">Reference proteome</keyword>
<dbReference type="EMBL" id="FOCQ01000015">
    <property type="protein sequence ID" value="SEN60771.1"/>
    <property type="molecule type" value="Genomic_DNA"/>
</dbReference>
<evidence type="ECO:0000256" key="2">
    <source>
        <dbReference type="ARBA" id="ARBA00022730"/>
    </source>
</evidence>
<name>A0A1H8HXK7_9BACL</name>
<evidence type="ECO:0000313" key="9">
    <source>
        <dbReference type="Proteomes" id="UP000199695"/>
    </source>
</evidence>
<gene>
    <name evidence="6" type="primary">rplW</name>
    <name evidence="8" type="ORF">SAMN05444955_11584</name>
</gene>
<comment type="function">
    <text evidence="6">One of the early assembly proteins it binds 23S rRNA. One of the proteins that surrounds the polypeptide exit tunnel on the outside of the ribosome. Forms the main docking site for trigger factor binding to the ribosome.</text>
</comment>
<keyword evidence="2 6" id="KW-0699">rRNA-binding</keyword>
<dbReference type="GO" id="GO:0019843">
    <property type="term" value="F:rRNA binding"/>
    <property type="evidence" value="ECO:0007669"/>
    <property type="project" value="UniProtKB-UniRule"/>
</dbReference>
<dbReference type="PROSITE" id="PS00050">
    <property type="entry name" value="RIBOSOMAL_L23"/>
    <property type="match status" value="1"/>
</dbReference>
<accession>A0A1H8HXK7</accession>
<dbReference type="AlphaFoldDB" id="A0A1H8HXK7"/>
<dbReference type="InterPro" id="IPR001014">
    <property type="entry name" value="Ribosomal_uL23_CS"/>
</dbReference>
<dbReference type="OrthoDB" id="9793353at2"/>
<evidence type="ECO:0000256" key="3">
    <source>
        <dbReference type="ARBA" id="ARBA00022884"/>
    </source>
</evidence>
<evidence type="ECO:0000256" key="7">
    <source>
        <dbReference type="RuleBase" id="RU003934"/>
    </source>
</evidence>
<dbReference type="GO" id="GO:0006412">
    <property type="term" value="P:translation"/>
    <property type="evidence" value="ECO:0007669"/>
    <property type="project" value="UniProtKB-UniRule"/>
</dbReference>
<dbReference type="InterPro" id="IPR012677">
    <property type="entry name" value="Nucleotide-bd_a/b_plait_sf"/>
</dbReference>
<dbReference type="HAMAP" id="MF_01369_B">
    <property type="entry name" value="Ribosomal_uL23_B"/>
    <property type="match status" value="1"/>
</dbReference>
<reference evidence="8 9" key="1">
    <citation type="submission" date="2016-10" db="EMBL/GenBank/DDBJ databases">
        <authorList>
            <person name="de Groot N.N."/>
        </authorList>
    </citation>
    <scope>NUCLEOTIDE SEQUENCE [LARGE SCALE GENOMIC DNA]</scope>
    <source>
        <strain evidence="8 9">DSM 46701</strain>
    </source>
</reference>
<keyword evidence="3 6" id="KW-0694">RNA-binding</keyword>
<dbReference type="RefSeq" id="WP_089971477.1">
    <property type="nucleotide sequence ID" value="NZ_FOCQ01000015.1"/>
</dbReference>
<dbReference type="NCBIfam" id="NF004366">
    <property type="entry name" value="PRK05738.3-2"/>
    <property type="match status" value="1"/>
</dbReference>
<evidence type="ECO:0000256" key="4">
    <source>
        <dbReference type="ARBA" id="ARBA00022980"/>
    </source>
</evidence>
<dbReference type="NCBIfam" id="NF004363">
    <property type="entry name" value="PRK05738.2-4"/>
    <property type="match status" value="1"/>
</dbReference>
<dbReference type="GO" id="GO:0003735">
    <property type="term" value="F:structural constituent of ribosome"/>
    <property type="evidence" value="ECO:0007669"/>
    <property type="project" value="InterPro"/>
</dbReference>
<dbReference type="Pfam" id="PF00276">
    <property type="entry name" value="Ribosomal_L23"/>
    <property type="match status" value="1"/>
</dbReference>
<dbReference type="PANTHER" id="PTHR11620">
    <property type="entry name" value="60S RIBOSOMAL PROTEIN L23A"/>
    <property type="match status" value="1"/>
</dbReference>
<sequence length="95" mass="11179">MKDPRDIIRRPVITEKSTELMEDRKYVFEVDVRANKVEVKKAIEEIFGVKVEKVNTMRVPGKQKRYGRYTGRTPERKKAIVKLAEDSKPIELFEV</sequence>
<dbReference type="Gene3D" id="3.30.70.330">
    <property type="match status" value="1"/>
</dbReference>
<dbReference type="Proteomes" id="UP000199695">
    <property type="component" value="Unassembled WGS sequence"/>
</dbReference>
<evidence type="ECO:0000256" key="5">
    <source>
        <dbReference type="ARBA" id="ARBA00023274"/>
    </source>
</evidence>
<keyword evidence="4 6" id="KW-0689">Ribosomal protein</keyword>
<evidence type="ECO:0000256" key="6">
    <source>
        <dbReference type="HAMAP-Rule" id="MF_01369"/>
    </source>
</evidence>
<dbReference type="STRING" id="1173111.SAMN05444955_11584"/>
<organism evidence="8 9">
    <name type="scientific">Lihuaxuella thermophila</name>
    <dbReference type="NCBI Taxonomy" id="1173111"/>
    <lineage>
        <taxon>Bacteria</taxon>
        <taxon>Bacillati</taxon>
        <taxon>Bacillota</taxon>
        <taxon>Bacilli</taxon>
        <taxon>Bacillales</taxon>
        <taxon>Thermoactinomycetaceae</taxon>
        <taxon>Lihuaxuella</taxon>
    </lineage>
</organism>
<dbReference type="InterPro" id="IPR013025">
    <property type="entry name" value="Ribosomal_uL23-like"/>
</dbReference>
<comment type="similarity">
    <text evidence="1 6 7">Belongs to the universal ribosomal protein uL23 family.</text>
</comment>
<dbReference type="SUPFAM" id="SSF54189">
    <property type="entry name" value="Ribosomal proteins S24e, L23 and L15e"/>
    <property type="match status" value="1"/>
</dbReference>
<dbReference type="InterPro" id="IPR012678">
    <property type="entry name" value="Ribosomal_uL23/eL15/eS24_sf"/>
</dbReference>
<evidence type="ECO:0000256" key="1">
    <source>
        <dbReference type="ARBA" id="ARBA00006700"/>
    </source>
</evidence>
<proteinExistence type="inferred from homology"/>
<dbReference type="FunFam" id="3.30.70.330:FF:000001">
    <property type="entry name" value="50S ribosomal protein L23"/>
    <property type="match status" value="1"/>
</dbReference>
<dbReference type="GO" id="GO:0005840">
    <property type="term" value="C:ribosome"/>
    <property type="evidence" value="ECO:0007669"/>
    <property type="project" value="UniProtKB-KW"/>
</dbReference>
<dbReference type="GO" id="GO:1990904">
    <property type="term" value="C:ribonucleoprotein complex"/>
    <property type="evidence" value="ECO:0007669"/>
    <property type="project" value="UniProtKB-KW"/>
</dbReference>